<evidence type="ECO:0000256" key="1">
    <source>
        <dbReference type="SAM" id="MobiDB-lite"/>
    </source>
</evidence>
<feature type="compositionally biased region" description="Polar residues" evidence="1">
    <location>
        <begin position="50"/>
        <end position="59"/>
    </location>
</feature>
<accession>A0A9P4NFT1</accession>
<dbReference type="OrthoDB" id="3902588at2759"/>
<evidence type="ECO:0000313" key="3">
    <source>
        <dbReference type="Proteomes" id="UP000800235"/>
    </source>
</evidence>
<feature type="compositionally biased region" description="Low complexity" evidence="1">
    <location>
        <begin position="299"/>
        <end position="311"/>
    </location>
</feature>
<name>A0A9P4NFT1_9PEZI</name>
<keyword evidence="3" id="KW-1185">Reference proteome</keyword>
<feature type="region of interest" description="Disordered" evidence="1">
    <location>
        <begin position="1"/>
        <end position="157"/>
    </location>
</feature>
<organism evidence="2 3">
    <name type="scientific">Tothia fuscella</name>
    <dbReference type="NCBI Taxonomy" id="1048955"/>
    <lineage>
        <taxon>Eukaryota</taxon>
        <taxon>Fungi</taxon>
        <taxon>Dikarya</taxon>
        <taxon>Ascomycota</taxon>
        <taxon>Pezizomycotina</taxon>
        <taxon>Dothideomycetes</taxon>
        <taxon>Pleosporomycetidae</taxon>
        <taxon>Venturiales</taxon>
        <taxon>Cylindrosympodiaceae</taxon>
        <taxon>Tothia</taxon>
    </lineage>
</organism>
<sequence>MFSADLSWADDTTEKVGERRQRKVRDGSESITSSSSSNNRIPSARKGSLSGKTSFSSVKGSFRRPATAGNRQMKKQVLPPINANQHLKDPLDQPDWVLSGKYVPKLPSGTALDGDPPPPFGMDSSQSTPEHGRVIYSRQNGSSPNDPHRAWAVSDKKQAENICQSYEQVKDEIFALQTNKPEGVQRSGRNNVGPPPESEPSELPAEEREIKMSPPKRNPSRLTSREGSVQREPLVSTSSIQPPLDLPDVFRSMALSRDESPAPPPPPLKSHLPRTPPNTSRWQAPSSWDIPNGKGGVLPTASTESSPASSPDKPHHRRTHSEIMSHFQRFVRRMEGAGPRIILERLKEEWDEPSDRSMSDELQLEKHLWALTAVQLHALERFARSSQSVAPSGPLPPFMSNRRRKILELDGNLGEIYQLSAMYPNSKIANLTSTAQSSSIPLPAQATQHAITAASPANSIVSIPISAGAGFLPLPYANASMHHIRSSRLAALLPAAQLPTLLAECFRVLKPGGVLELRLMDATPERGSMGPKLATWLEERLLLGLEREFRCQRPVMLVPRWAQEAGFKPLPFRNEVNAQGVQTQRYSFGKLGLARCLRLPAATSERESGSRDVVAQVGVLVGRALWKDAWGAFVHGDYEENWWWDNAKVVDECREWNTVWDVGTLFVIKEDRP</sequence>
<feature type="compositionally biased region" description="Basic and acidic residues" evidence="1">
    <location>
        <begin position="12"/>
        <end position="28"/>
    </location>
</feature>
<dbReference type="SUPFAM" id="SSF53335">
    <property type="entry name" value="S-adenosyl-L-methionine-dependent methyltransferases"/>
    <property type="match status" value="1"/>
</dbReference>
<feature type="region of interest" description="Disordered" evidence="1">
    <location>
        <begin position="174"/>
        <end position="320"/>
    </location>
</feature>
<gene>
    <name evidence="2" type="ORF">EJ08DRAFT_702639</name>
</gene>
<dbReference type="Proteomes" id="UP000800235">
    <property type="component" value="Unassembled WGS sequence"/>
</dbReference>
<protein>
    <recommendedName>
        <fullName evidence="4">Methyltransferase type 11 domain-containing protein</fullName>
    </recommendedName>
</protein>
<dbReference type="AlphaFoldDB" id="A0A9P4NFT1"/>
<reference evidence="2" key="1">
    <citation type="journal article" date="2020" name="Stud. Mycol.">
        <title>101 Dothideomycetes genomes: a test case for predicting lifestyles and emergence of pathogens.</title>
        <authorList>
            <person name="Haridas S."/>
            <person name="Albert R."/>
            <person name="Binder M."/>
            <person name="Bloem J."/>
            <person name="Labutti K."/>
            <person name="Salamov A."/>
            <person name="Andreopoulos B."/>
            <person name="Baker S."/>
            <person name="Barry K."/>
            <person name="Bills G."/>
            <person name="Bluhm B."/>
            <person name="Cannon C."/>
            <person name="Castanera R."/>
            <person name="Culley D."/>
            <person name="Daum C."/>
            <person name="Ezra D."/>
            <person name="Gonzalez J."/>
            <person name="Henrissat B."/>
            <person name="Kuo A."/>
            <person name="Liang C."/>
            <person name="Lipzen A."/>
            <person name="Lutzoni F."/>
            <person name="Magnuson J."/>
            <person name="Mondo S."/>
            <person name="Nolan M."/>
            <person name="Ohm R."/>
            <person name="Pangilinan J."/>
            <person name="Park H.-J."/>
            <person name="Ramirez L."/>
            <person name="Alfaro M."/>
            <person name="Sun H."/>
            <person name="Tritt A."/>
            <person name="Yoshinaga Y."/>
            <person name="Zwiers L.-H."/>
            <person name="Turgeon B."/>
            <person name="Goodwin S."/>
            <person name="Spatafora J."/>
            <person name="Crous P."/>
            <person name="Grigoriev I."/>
        </authorList>
    </citation>
    <scope>NUCLEOTIDE SEQUENCE</scope>
    <source>
        <strain evidence="2">CBS 130266</strain>
    </source>
</reference>
<comment type="caution">
    <text evidence="2">The sequence shown here is derived from an EMBL/GenBank/DDBJ whole genome shotgun (WGS) entry which is preliminary data.</text>
</comment>
<evidence type="ECO:0008006" key="4">
    <source>
        <dbReference type="Google" id="ProtNLM"/>
    </source>
</evidence>
<dbReference type="EMBL" id="MU007114">
    <property type="protein sequence ID" value="KAF2419997.1"/>
    <property type="molecule type" value="Genomic_DNA"/>
</dbReference>
<feature type="compositionally biased region" description="Basic and acidic residues" evidence="1">
    <location>
        <begin position="146"/>
        <end position="157"/>
    </location>
</feature>
<dbReference type="Gene3D" id="3.40.50.150">
    <property type="entry name" value="Vaccinia Virus protein VP39"/>
    <property type="match status" value="1"/>
</dbReference>
<dbReference type="InterPro" id="IPR029063">
    <property type="entry name" value="SAM-dependent_MTases_sf"/>
</dbReference>
<proteinExistence type="predicted"/>
<evidence type="ECO:0000313" key="2">
    <source>
        <dbReference type="EMBL" id="KAF2419997.1"/>
    </source>
</evidence>